<dbReference type="AlphaFoldDB" id="A0A518EN63"/>
<proteinExistence type="predicted"/>
<dbReference type="Pfam" id="PF13542">
    <property type="entry name" value="HTH_Tnp_ISL3"/>
    <property type="match status" value="1"/>
</dbReference>
<dbReference type="NCBIfam" id="NF033550">
    <property type="entry name" value="transpos_ISL3"/>
    <property type="match status" value="1"/>
</dbReference>
<name>A0A518EN63_9BACT</name>
<dbReference type="InterPro" id="IPR002560">
    <property type="entry name" value="Transposase_DDE"/>
</dbReference>
<dbReference type="InterPro" id="IPR047951">
    <property type="entry name" value="Transpos_ISL3"/>
</dbReference>
<dbReference type="Proteomes" id="UP000320390">
    <property type="component" value="Chromosome"/>
</dbReference>
<gene>
    <name evidence="4" type="ORF">Poly30_10260</name>
</gene>
<dbReference type="PANTHER" id="PTHR33498:SF1">
    <property type="entry name" value="TRANSPOSASE FOR INSERTION SEQUENCE ELEMENT IS1557"/>
    <property type="match status" value="1"/>
</dbReference>
<feature type="domain" description="Transposase IS204/IS1001/IS1096/IS1165 DDE" evidence="1">
    <location>
        <begin position="155"/>
        <end position="392"/>
    </location>
</feature>
<dbReference type="OrthoDB" id="292435at2"/>
<dbReference type="InterPro" id="IPR032877">
    <property type="entry name" value="Transposase_HTH"/>
</dbReference>
<dbReference type="RefSeq" id="WP_145194926.1">
    <property type="nucleotide sequence ID" value="NZ_CP036434.1"/>
</dbReference>
<dbReference type="PANTHER" id="PTHR33498">
    <property type="entry name" value="TRANSPOSASE FOR INSERTION SEQUENCE ELEMENT IS1557"/>
    <property type="match status" value="1"/>
</dbReference>
<evidence type="ECO:0000259" key="3">
    <source>
        <dbReference type="Pfam" id="PF14690"/>
    </source>
</evidence>
<evidence type="ECO:0000259" key="2">
    <source>
        <dbReference type="Pfam" id="PF13542"/>
    </source>
</evidence>
<dbReference type="EMBL" id="CP036434">
    <property type="protein sequence ID" value="QDV05528.1"/>
    <property type="molecule type" value="Genomic_DNA"/>
</dbReference>
<dbReference type="Pfam" id="PF14690">
    <property type="entry name" value="Zn_ribbon_ISL3"/>
    <property type="match status" value="1"/>
</dbReference>
<accession>A0A518EN63</accession>
<reference evidence="4 5" key="1">
    <citation type="submission" date="2019-02" db="EMBL/GenBank/DDBJ databases">
        <title>Deep-cultivation of Planctomycetes and their phenomic and genomic characterization uncovers novel biology.</title>
        <authorList>
            <person name="Wiegand S."/>
            <person name="Jogler M."/>
            <person name="Boedeker C."/>
            <person name="Pinto D."/>
            <person name="Vollmers J."/>
            <person name="Rivas-Marin E."/>
            <person name="Kohn T."/>
            <person name="Peeters S.H."/>
            <person name="Heuer A."/>
            <person name="Rast P."/>
            <person name="Oberbeckmann S."/>
            <person name="Bunk B."/>
            <person name="Jeske O."/>
            <person name="Meyerdierks A."/>
            <person name="Storesund J.E."/>
            <person name="Kallscheuer N."/>
            <person name="Luecker S."/>
            <person name="Lage O.M."/>
            <person name="Pohl T."/>
            <person name="Merkel B.J."/>
            <person name="Hornburger P."/>
            <person name="Mueller R.-W."/>
            <person name="Bruemmer F."/>
            <person name="Labrenz M."/>
            <person name="Spormann A.M."/>
            <person name="Op den Camp H."/>
            <person name="Overmann J."/>
            <person name="Amann R."/>
            <person name="Jetten M.S.M."/>
            <person name="Mascher T."/>
            <person name="Medema M.H."/>
            <person name="Devos D.P."/>
            <person name="Kaster A.-K."/>
            <person name="Ovreas L."/>
            <person name="Rohde M."/>
            <person name="Galperin M.Y."/>
            <person name="Jogler C."/>
        </authorList>
    </citation>
    <scope>NUCLEOTIDE SEQUENCE [LARGE SCALE GENOMIC DNA]</scope>
    <source>
        <strain evidence="4 5">Poly30</strain>
    </source>
</reference>
<feature type="domain" description="Transposase IS204/IS1001/IS1096/IS1165 helix-turn-helix" evidence="2">
    <location>
        <begin position="92"/>
        <end position="139"/>
    </location>
</feature>
<dbReference type="InterPro" id="IPR029261">
    <property type="entry name" value="Transposase_Znf"/>
</dbReference>
<evidence type="ECO:0000313" key="4">
    <source>
        <dbReference type="EMBL" id="QDV05528.1"/>
    </source>
</evidence>
<keyword evidence="5" id="KW-1185">Reference proteome</keyword>
<evidence type="ECO:0000259" key="1">
    <source>
        <dbReference type="Pfam" id="PF01610"/>
    </source>
</evidence>
<feature type="domain" description="Transposase IS204/IS1001/IS1096/IS1165 zinc-finger" evidence="3">
    <location>
        <begin position="43"/>
        <end position="85"/>
    </location>
</feature>
<evidence type="ECO:0000313" key="5">
    <source>
        <dbReference type="Proteomes" id="UP000320390"/>
    </source>
</evidence>
<dbReference type="Pfam" id="PF01610">
    <property type="entry name" value="DDE_Tnp_ISL3"/>
    <property type="match status" value="1"/>
</dbReference>
<organism evidence="4 5">
    <name type="scientific">Saltatorellus ferox</name>
    <dbReference type="NCBI Taxonomy" id="2528018"/>
    <lineage>
        <taxon>Bacteria</taxon>
        <taxon>Pseudomonadati</taxon>
        <taxon>Planctomycetota</taxon>
        <taxon>Planctomycetia</taxon>
        <taxon>Planctomycetia incertae sedis</taxon>
        <taxon>Saltatorellus</taxon>
    </lineage>
</organism>
<protein>
    <submittedName>
        <fullName evidence="4">Transposase</fullName>
    </submittedName>
</protein>
<sequence>MNFEEALHEILSLPSPWEIMHVELIKDERLVEVQVRHQGEELHCPECGAPSPGYDSRNRRWRHLDLCEYQTSIVCDVPRVECVEHGVKQLLVPWAEVSARFTARFECHVIDLLLITPMSATAKLLGLSWDQVAGIQARAVKRGLERRGDVSPKWIGIDETSFQKRHEYVSCVSDLLTSKVIYVADGHGQDSIQPFFDGLSPAQLAGIEVCAMDMHDPFINVAAVALPNWEEALCFDRFHAAQLFGRAVDEVRRAENKVLIAAGDDSLKKTKFHWLKSLKTMSKRMKREFKALQALSLDVAKAWAIKEMASKLWHYKSRTWAKKAWLQLCDWADETGLAPMQRVARTIRLYWIGIVNAVVHGASNAASESINSRIQRLKGRANGYRNRDRFRDAIMFHLGGLDLYPRLATHTEP</sequence>